<feature type="domain" description="Glycosyl transferase family 25" evidence="1">
    <location>
        <begin position="4"/>
        <end position="102"/>
    </location>
</feature>
<gene>
    <name evidence="2" type="ORF">ACFFJ2_01530</name>
</gene>
<reference evidence="2 3" key="1">
    <citation type="submission" date="2024-09" db="EMBL/GenBank/DDBJ databases">
        <authorList>
            <person name="Sun Q."/>
            <person name="Mori K."/>
        </authorList>
    </citation>
    <scope>NUCLEOTIDE SEQUENCE [LARGE SCALE GENOMIC DNA]</scope>
    <source>
        <strain evidence="2 3">CCM 8543</strain>
    </source>
</reference>
<evidence type="ECO:0000259" key="1">
    <source>
        <dbReference type="Pfam" id="PF01755"/>
    </source>
</evidence>
<protein>
    <submittedName>
        <fullName evidence="2">Glycosyltransferase family 25 protein</fullName>
    </submittedName>
</protein>
<organism evidence="2 3">
    <name type="scientific">Chelativorans intermedius</name>
    <dbReference type="NCBI Taxonomy" id="515947"/>
    <lineage>
        <taxon>Bacteria</taxon>
        <taxon>Pseudomonadati</taxon>
        <taxon>Pseudomonadota</taxon>
        <taxon>Alphaproteobacteria</taxon>
        <taxon>Hyphomicrobiales</taxon>
        <taxon>Phyllobacteriaceae</taxon>
        <taxon>Chelativorans</taxon>
    </lineage>
</organism>
<dbReference type="Proteomes" id="UP001589755">
    <property type="component" value="Unassembled WGS sequence"/>
</dbReference>
<evidence type="ECO:0000313" key="2">
    <source>
        <dbReference type="EMBL" id="MFC0207078.1"/>
    </source>
</evidence>
<dbReference type="RefSeq" id="WP_261520101.1">
    <property type="nucleotide sequence ID" value="NZ_JAODNW010000008.1"/>
</dbReference>
<keyword evidence="3" id="KW-1185">Reference proteome</keyword>
<dbReference type="InterPro" id="IPR002654">
    <property type="entry name" value="Glyco_trans_25"/>
</dbReference>
<sequence>MKAEAFIIHLARARGRAPQVERLRRSLPMPVTVIDAVDGAALGANEIAAVYRPRLHRPRYPFRLRDSEVACFLSHRAAWQAILARGLDAGLVVEDDVELDNGRFPAALGLALAHMRGADVVRFPKKARGEKGPAVAAGEGARLLAPRHVMLGMQAQLVGREAARRLLAFTETFDRPVDTLLQMQWLHGVRMLSVMPVAIREVAGTLGGSTVQQKAKPLSEILSRELQRTRYRFAVRLFDGLKSRSGGGRPES</sequence>
<comment type="caution">
    <text evidence="2">The sequence shown here is derived from an EMBL/GenBank/DDBJ whole genome shotgun (WGS) entry which is preliminary data.</text>
</comment>
<dbReference type="EMBL" id="JBHLXD010000002">
    <property type="protein sequence ID" value="MFC0207078.1"/>
    <property type="molecule type" value="Genomic_DNA"/>
</dbReference>
<accession>A0ABV6D387</accession>
<evidence type="ECO:0000313" key="3">
    <source>
        <dbReference type="Proteomes" id="UP001589755"/>
    </source>
</evidence>
<dbReference type="Pfam" id="PF01755">
    <property type="entry name" value="Glyco_transf_25"/>
    <property type="match status" value="1"/>
</dbReference>
<dbReference type="CDD" id="cd06532">
    <property type="entry name" value="Glyco_transf_25"/>
    <property type="match status" value="1"/>
</dbReference>
<name>A0ABV6D387_9HYPH</name>
<proteinExistence type="predicted"/>